<gene>
    <name evidence="1" type="ORF">Zmor_009683</name>
</gene>
<organism evidence="1 2">
    <name type="scientific">Zophobas morio</name>
    <dbReference type="NCBI Taxonomy" id="2755281"/>
    <lineage>
        <taxon>Eukaryota</taxon>
        <taxon>Metazoa</taxon>
        <taxon>Ecdysozoa</taxon>
        <taxon>Arthropoda</taxon>
        <taxon>Hexapoda</taxon>
        <taxon>Insecta</taxon>
        <taxon>Pterygota</taxon>
        <taxon>Neoptera</taxon>
        <taxon>Endopterygota</taxon>
        <taxon>Coleoptera</taxon>
        <taxon>Polyphaga</taxon>
        <taxon>Cucujiformia</taxon>
        <taxon>Tenebrionidae</taxon>
        <taxon>Zophobas</taxon>
    </lineage>
</organism>
<reference evidence="1" key="1">
    <citation type="journal article" date="2023" name="G3 (Bethesda)">
        <title>Whole genome assemblies of Zophobas morio and Tenebrio molitor.</title>
        <authorList>
            <person name="Kaur S."/>
            <person name="Stinson S.A."/>
            <person name="diCenzo G.C."/>
        </authorList>
    </citation>
    <scope>NUCLEOTIDE SEQUENCE</scope>
    <source>
        <strain evidence="1">QUZm001</strain>
    </source>
</reference>
<evidence type="ECO:0000313" key="1">
    <source>
        <dbReference type="EMBL" id="KAJ3657907.1"/>
    </source>
</evidence>
<name>A0AA38MIT8_9CUCU</name>
<accession>A0AA38MIT8</accession>
<dbReference type="Proteomes" id="UP001168821">
    <property type="component" value="Unassembled WGS sequence"/>
</dbReference>
<proteinExistence type="predicted"/>
<keyword evidence="2" id="KW-1185">Reference proteome</keyword>
<dbReference type="EMBL" id="JALNTZ010000003">
    <property type="protein sequence ID" value="KAJ3657907.1"/>
    <property type="molecule type" value="Genomic_DNA"/>
</dbReference>
<evidence type="ECO:0000313" key="2">
    <source>
        <dbReference type="Proteomes" id="UP001168821"/>
    </source>
</evidence>
<protein>
    <submittedName>
        <fullName evidence="1">Uncharacterized protein</fullName>
    </submittedName>
</protein>
<dbReference type="AlphaFoldDB" id="A0AA38MIT8"/>
<sequence length="109" mass="12843">MFLRFAHNRRQLNYTLVLINGMWWRRRTAVCRDKCDSNKLHNFLLLLWKERRDVTSSPEGFSTRRTLIKLHEGELEFLLQVGIFLAGISGALFRRTEMACFTVARAGRL</sequence>
<comment type="caution">
    <text evidence="1">The sequence shown here is derived from an EMBL/GenBank/DDBJ whole genome shotgun (WGS) entry which is preliminary data.</text>
</comment>